<dbReference type="PANTHER" id="PTHR48207:SF3">
    <property type="entry name" value="SUCCINATE--HYDROXYMETHYLGLUTARATE COA-TRANSFERASE"/>
    <property type="match status" value="1"/>
</dbReference>
<dbReference type="Gene3D" id="3.40.50.10540">
    <property type="entry name" value="Crotonobetainyl-coa:carnitine coa-transferase, domain 1"/>
    <property type="match status" value="1"/>
</dbReference>
<dbReference type="Proteomes" id="UP001054945">
    <property type="component" value="Unassembled WGS sequence"/>
</dbReference>
<protein>
    <submittedName>
        <fullName evidence="3">Succinate--hydroxymethylglutarate CoA-transferase</fullName>
    </submittedName>
</protein>
<dbReference type="InterPro" id="IPR050483">
    <property type="entry name" value="CoA-transferase_III_domain"/>
</dbReference>
<dbReference type="AlphaFoldDB" id="A0AAV4X180"/>
<dbReference type="SUPFAM" id="SSF89796">
    <property type="entry name" value="CoA-transferase family III (CaiB/BaiF)"/>
    <property type="match status" value="1"/>
</dbReference>
<dbReference type="InterPro" id="IPR003673">
    <property type="entry name" value="CoA-Trfase_fam_III"/>
</dbReference>
<gene>
    <name evidence="3" type="primary">SUGCT</name>
    <name evidence="3" type="ORF">CEXT_166312</name>
</gene>
<dbReference type="Pfam" id="PF02515">
    <property type="entry name" value="CoA_transf_3"/>
    <property type="match status" value="1"/>
</dbReference>
<name>A0AAV4X180_CAEEX</name>
<evidence type="ECO:0000256" key="1">
    <source>
        <dbReference type="ARBA" id="ARBA00008383"/>
    </source>
</evidence>
<accession>A0AAV4X180</accession>
<dbReference type="GO" id="GO:0047369">
    <property type="term" value="F:succinate-hydroxymethylglutarate CoA-transferase activity"/>
    <property type="evidence" value="ECO:0007669"/>
    <property type="project" value="TreeGrafter"/>
</dbReference>
<evidence type="ECO:0000256" key="2">
    <source>
        <dbReference type="ARBA" id="ARBA00022679"/>
    </source>
</evidence>
<dbReference type="PANTHER" id="PTHR48207">
    <property type="entry name" value="SUCCINATE--HYDROXYMETHYLGLUTARATE COA-TRANSFERASE"/>
    <property type="match status" value="1"/>
</dbReference>
<comment type="caution">
    <text evidence="3">The sequence shown here is derived from an EMBL/GenBank/DDBJ whole genome shotgun (WGS) entry which is preliminary data.</text>
</comment>
<sequence>MLEGSGIPCGPVNDMKQVFSDPQVIHNKMVIDIIHSTAGNLRLTGPAVKYSNSINEARLPPPGFAEHTDVILSNILSYKSLNKKNINLMVWLH</sequence>
<proteinExistence type="inferred from homology"/>
<reference evidence="3 4" key="1">
    <citation type="submission" date="2021-06" db="EMBL/GenBank/DDBJ databases">
        <title>Caerostris extrusa draft genome.</title>
        <authorList>
            <person name="Kono N."/>
            <person name="Arakawa K."/>
        </authorList>
    </citation>
    <scope>NUCLEOTIDE SEQUENCE [LARGE SCALE GENOMIC DNA]</scope>
</reference>
<keyword evidence="2" id="KW-0808">Transferase</keyword>
<comment type="similarity">
    <text evidence="1">Belongs to the CoA-transferase III family.</text>
</comment>
<keyword evidence="4" id="KW-1185">Reference proteome</keyword>
<evidence type="ECO:0000313" key="3">
    <source>
        <dbReference type="EMBL" id="GIY87720.1"/>
    </source>
</evidence>
<evidence type="ECO:0000313" key="4">
    <source>
        <dbReference type="Proteomes" id="UP001054945"/>
    </source>
</evidence>
<dbReference type="InterPro" id="IPR023606">
    <property type="entry name" value="CoA-Trfase_III_dom_1_sf"/>
</dbReference>
<organism evidence="3 4">
    <name type="scientific">Caerostris extrusa</name>
    <name type="common">Bark spider</name>
    <name type="synonym">Caerostris bankana</name>
    <dbReference type="NCBI Taxonomy" id="172846"/>
    <lineage>
        <taxon>Eukaryota</taxon>
        <taxon>Metazoa</taxon>
        <taxon>Ecdysozoa</taxon>
        <taxon>Arthropoda</taxon>
        <taxon>Chelicerata</taxon>
        <taxon>Arachnida</taxon>
        <taxon>Araneae</taxon>
        <taxon>Araneomorphae</taxon>
        <taxon>Entelegynae</taxon>
        <taxon>Araneoidea</taxon>
        <taxon>Araneidae</taxon>
        <taxon>Caerostris</taxon>
    </lineage>
</organism>
<dbReference type="EMBL" id="BPLR01016967">
    <property type="protein sequence ID" value="GIY87720.1"/>
    <property type="molecule type" value="Genomic_DNA"/>
</dbReference>
<dbReference type="GO" id="GO:0005739">
    <property type="term" value="C:mitochondrion"/>
    <property type="evidence" value="ECO:0007669"/>
    <property type="project" value="TreeGrafter"/>
</dbReference>